<dbReference type="PANTHER" id="PTHR36923:SF3">
    <property type="entry name" value="FERREDOXIN"/>
    <property type="match status" value="1"/>
</dbReference>
<proteinExistence type="predicted"/>
<dbReference type="Pfam" id="PF13370">
    <property type="entry name" value="Fer4_13"/>
    <property type="match status" value="1"/>
</dbReference>
<evidence type="ECO:0000256" key="4">
    <source>
        <dbReference type="ARBA" id="ARBA00023004"/>
    </source>
</evidence>
<sequence>MPAQVNANGQHWTATNPGKSKYVVEVLQDVCIGAASCVAIAADTFQLDEENKVYILETDWDQDDIIMAAAQSCPVFAIIIKDAETGQQIFPEPV</sequence>
<evidence type="ECO:0000256" key="3">
    <source>
        <dbReference type="ARBA" id="ARBA00022982"/>
    </source>
</evidence>
<evidence type="ECO:0000256" key="2">
    <source>
        <dbReference type="ARBA" id="ARBA00022723"/>
    </source>
</evidence>
<gene>
    <name evidence="6" type="ORF">TR69_WS6001001142</name>
</gene>
<dbReference type="SUPFAM" id="SSF54862">
    <property type="entry name" value="4Fe-4S ferredoxins"/>
    <property type="match status" value="1"/>
</dbReference>
<keyword evidence="4" id="KW-0408">Iron</keyword>
<accession>A0A136LWX3</accession>
<dbReference type="PANTHER" id="PTHR36923">
    <property type="entry name" value="FERREDOXIN"/>
    <property type="match status" value="1"/>
</dbReference>
<protein>
    <recommendedName>
        <fullName evidence="8">Ferredoxin</fullName>
    </recommendedName>
</protein>
<evidence type="ECO:0000256" key="5">
    <source>
        <dbReference type="ARBA" id="ARBA00023014"/>
    </source>
</evidence>
<evidence type="ECO:0000256" key="1">
    <source>
        <dbReference type="ARBA" id="ARBA00022448"/>
    </source>
</evidence>
<keyword evidence="2" id="KW-0479">Metal-binding</keyword>
<keyword evidence="3" id="KW-0249">Electron transport</keyword>
<name>A0A136LWX3_9BACT</name>
<evidence type="ECO:0008006" key="8">
    <source>
        <dbReference type="Google" id="ProtNLM"/>
    </source>
</evidence>
<comment type="caution">
    <text evidence="6">The sequence shown here is derived from an EMBL/GenBank/DDBJ whole genome shotgun (WGS) entry which is preliminary data.</text>
</comment>
<dbReference type="InterPro" id="IPR051269">
    <property type="entry name" value="Fe-S_cluster_ET"/>
</dbReference>
<evidence type="ECO:0000313" key="7">
    <source>
        <dbReference type="Proteomes" id="UP000070457"/>
    </source>
</evidence>
<reference evidence="6 7" key="1">
    <citation type="submission" date="2015-02" db="EMBL/GenBank/DDBJ databases">
        <title>Improved understanding of the partial-nitritation anammox process through 23 genomes representing the majority of the microbial community.</title>
        <authorList>
            <person name="Speth D.R."/>
            <person name="In T Zandt M."/>
            <person name="Guerrero Cruz S."/>
            <person name="Jetten M.S."/>
            <person name="Dutilh B.E."/>
        </authorList>
    </citation>
    <scope>NUCLEOTIDE SEQUENCE [LARGE SCALE GENOMIC DNA]</scope>
    <source>
        <strain evidence="6">OLB20</strain>
    </source>
</reference>
<dbReference type="Proteomes" id="UP000070457">
    <property type="component" value="Unassembled WGS sequence"/>
</dbReference>
<organism evidence="6 7">
    <name type="scientific">candidate division WS6 bacterium OLB20</name>
    <dbReference type="NCBI Taxonomy" id="1617426"/>
    <lineage>
        <taxon>Bacteria</taxon>
        <taxon>Candidatus Dojkabacteria</taxon>
    </lineage>
</organism>
<dbReference type="Gene3D" id="3.30.70.20">
    <property type="match status" value="1"/>
</dbReference>
<keyword evidence="1" id="KW-0813">Transport</keyword>
<dbReference type="EMBL" id="JYNZ01000004">
    <property type="protein sequence ID" value="KXK26148.1"/>
    <property type="molecule type" value="Genomic_DNA"/>
</dbReference>
<dbReference type="STRING" id="1617426.TR69_WS6001001142"/>
<dbReference type="GO" id="GO:0051536">
    <property type="term" value="F:iron-sulfur cluster binding"/>
    <property type="evidence" value="ECO:0007669"/>
    <property type="project" value="UniProtKB-KW"/>
</dbReference>
<evidence type="ECO:0000313" key="6">
    <source>
        <dbReference type="EMBL" id="KXK26148.1"/>
    </source>
</evidence>
<dbReference type="AlphaFoldDB" id="A0A136LWX3"/>
<dbReference type="GO" id="GO:0046872">
    <property type="term" value="F:metal ion binding"/>
    <property type="evidence" value="ECO:0007669"/>
    <property type="project" value="UniProtKB-KW"/>
</dbReference>
<keyword evidence="5" id="KW-0411">Iron-sulfur</keyword>